<dbReference type="AlphaFoldDB" id="D3BQI2"/>
<dbReference type="RefSeq" id="XP_020428534.1">
    <property type="nucleotide sequence ID" value="XM_020580949.1"/>
</dbReference>
<evidence type="ECO:0000313" key="8">
    <source>
        <dbReference type="Proteomes" id="UP000001396"/>
    </source>
</evidence>
<keyword evidence="1 7" id="KW-0489">Methyltransferase</keyword>
<dbReference type="EMBL" id="ADBJ01000047">
    <property type="protein sequence ID" value="EFA76402.1"/>
    <property type="molecule type" value="Genomic_DNA"/>
</dbReference>
<feature type="active site" description="Proton acceptor" evidence="4">
    <location>
        <position position="251"/>
    </location>
</feature>
<dbReference type="InterPro" id="IPR036388">
    <property type="entry name" value="WH-like_DNA-bd_sf"/>
</dbReference>
<evidence type="ECO:0000256" key="2">
    <source>
        <dbReference type="ARBA" id="ARBA00022679"/>
    </source>
</evidence>
<dbReference type="GO" id="GO:0008171">
    <property type="term" value="F:O-methyltransferase activity"/>
    <property type="evidence" value="ECO:0007669"/>
    <property type="project" value="InterPro"/>
</dbReference>
<feature type="domain" description="O-methyltransferase C-terminal" evidence="5">
    <location>
        <begin position="117"/>
        <end position="324"/>
    </location>
</feature>
<dbReference type="InterPro" id="IPR016461">
    <property type="entry name" value="COMT-like"/>
</dbReference>
<dbReference type="SUPFAM" id="SSF46785">
    <property type="entry name" value="Winged helix' DNA-binding domain"/>
    <property type="match status" value="1"/>
</dbReference>
<gene>
    <name evidence="7" type="primary">dmtA</name>
    <name evidence="7" type="ORF">PPL_10167</name>
</gene>
<dbReference type="PROSITE" id="PS51683">
    <property type="entry name" value="SAM_OMT_II"/>
    <property type="match status" value="1"/>
</dbReference>
<dbReference type="SUPFAM" id="SSF53335">
    <property type="entry name" value="S-adenosyl-L-methionine-dependent methyltransferases"/>
    <property type="match status" value="1"/>
</dbReference>
<dbReference type="InterPro" id="IPR012967">
    <property type="entry name" value="COMT_dimerisation"/>
</dbReference>
<dbReference type="OMA" id="GMACTAK"/>
<dbReference type="InterPro" id="IPR001077">
    <property type="entry name" value="COMT_C"/>
</dbReference>
<keyword evidence="8" id="KW-1185">Reference proteome</keyword>
<reference evidence="7 8" key="1">
    <citation type="journal article" date="2011" name="Genome Res.">
        <title>Phylogeny-wide analysis of social amoeba genomes highlights ancient origins for complex intercellular communication.</title>
        <authorList>
            <person name="Heidel A.J."/>
            <person name="Lawal H.M."/>
            <person name="Felder M."/>
            <person name="Schilde C."/>
            <person name="Helps N.R."/>
            <person name="Tunggal B."/>
            <person name="Rivero F."/>
            <person name="John U."/>
            <person name="Schleicher M."/>
            <person name="Eichinger L."/>
            <person name="Platzer M."/>
            <person name="Noegel A.A."/>
            <person name="Schaap P."/>
            <person name="Gloeckner G."/>
        </authorList>
    </citation>
    <scope>NUCLEOTIDE SEQUENCE [LARGE SCALE GENOMIC DNA]</scope>
    <source>
        <strain evidence="8">ATCC 26659 / Pp 5 / PN500</strain>
    </source>
</reference>
<dbReference type="PANTHER" id="PTHR43712">
    <property type="entry name" value="PUTATIVE (AFU_ORTHOLOGUE AFUA_4G14580)-RELATED"/>
    <property type="match status" value="1"/>
</dbReference>
<dbReference type="FunCoup" id="D3BQI2">
    <property type="interactions" value="2"/>
</dbReference>
<dbReference type="Gene3D" id="1.10.10.10">
    <property type="entry name" value="Winged helix-like DNA-binding domain superfamily/Winged helix DNA-binding domain"/>
    <property type="match status" value="1"/>
</dbReference>
<evidence type="ECO:0000259" key="5">
    <source>
        <dbReference type="Pfam" id="PF00891"/>
    </source>
</evidence>
<dbReference type="InterPro" id="IPR036390">
    <property type="entry name" value="WH_DNA-bd_sf"/>
</dbReference>
<dbReference type="InterPro" id="IPR029063">
    <property type="entry name" value="SAM-dependent_MTases_sf"/>
</dbReference>
<evidence type="ECO:0000256" key="1">
    <source>
        <dbReference type="ARBA" id="ARBA00022603"/>
    </source>
</evidence>
<name>D3BQI2_HETP5</name>
<accession>D3BQI2</accession>
<dbReference type="InParanoid" id="D3BQI2"/>
<dbReference type="Pfam" id="PF00891">
    <property type="entry name" value="Methyltransf_2"/>
    <property type="match status" value="1"/>
</dbReference>
<comment type="caution">
    <text evidence="7">The sequence shown here is derived from an EMBL/GenBank/DDBJ whole genome shotgun (WGS) entry which is preliminary data.</text>
</comment>
<dbReference type="PANTHER" id="PTHR43712:SF2">
    <property type="entry name" value="O-METHYLTRANSFERASE CICE"/>
    <property type="match status" value="1"/>
</dbReference>
<evidence type="ECO:0000256" key="4">
    <source>
        <dbReference type="PIRSR" id="PIRSR005739-1"/>
    </source>
</evidence>
<protein>
    <submittedName>
        <fullName evidence="7">Des-methyl-DIF-1 methyltransferase</fullName>
    </submittedName>
</protein>
<dbReference type="Gene3D" id="3.40.50.150">
    <property type="entry name" value="Vaccinia Virus protein VP39"/>
    <property type="match status" value="1"/>
</dbReference>
<dbReference type="GO" id="GO:0046983">
    <property type="term" value="F:protein dimerization activity"/>
    <property type="evidence" value="ECO:0007669"/>
    <property type="project" value="InterPro"/>
</dbReference>
<proteinExistence type="predicted"/>
<feature type="domain" description="O-methyltransferase dimerisation" evidence="6">
    <location>
        <begin position="15"/>
        <end position="95"/>
    </location>
</feature>
<keyword evidence="3" id="KW-0949">S-adenosyl-L-methionine</keyword>
<dbReference type="Proteomes" id="UP000001396">
    <property type="component" value="Unassembled WGS sequence"/>
</dbReference>
<evidence type="ECO:0000313" key="7">
    <source>
        <dbReference type="EMBL" id="EFA76402.1"/>
    </source>
</evidence>
<dbReference type="PIRSF" id="PIRSF005739">
    <property type="entry name" value="O-mtase"/>
    <property type="match status" value="1"/>
</dbReference>
<evidence type="ECO:0000259" key="6">
    <source>
        <dbReference type="Pfam" id="PF08100"/>
    </source>
</evidence>
<keyword evidence="2 7" id="KW-0808">Transferase</keyword>
<sequence>MSSPSFEIVRQFYTIMNGHQKSKAVEVCTKLRIAEHIAPESSKSVGELSKELQVHEDTLYRFMRALTSIGFFHEEEITDTNKTHGIFKHTQLSLCLRDQGVRDIIQMRVSPFQVLSWDGLLNSVKTGISNHQETLNYPNFWEYLKDHKEEEVIFNRSMTGLTNQYIPILLSFSDYSKFEKVVDLGGGQGLFLKIILTNYQNIKEGINFDMKIVIENNHHGEDLDKRYSDQSGDFFVSVPESDCYVLKNIIHDWNDESAISIFKTINKSIRPGGKIYVYDLINDLNLKNEKYPTGWNDLNMLMVCNGKERTLQDLEYLAKESGFKIDEIRRHSTIPNALGLTIFSKI</sequence>
<dbReference type="Pfam" id="PF08100">
    <property type="entry name" value="Dimerisation"/>
    <property type="match status" value="1"/>
</dbReference>
<dbReference type="GeneID" id="31365638"/>
<organism evidence="7 8">
    <name type="scientific">Heterostelium pallidum (strain ATCC 26659 / Pp 5 / PN500)</name>
    <name type="common">Cellular slime mold</name>
    <name type="synonym">Polysphondylium pallidum</name>
    <dbReference type="NCBI Taxonomy" id="670386"/>
    <lineage>
        <taxon>Eukaryota</taxon>
        <taxon>Amoebozoa</taxon>
        <taxon>Evosea</taxon>
        <taxon>Eumycetozoa</taxon>
        <taxon>Dictyostelia</taxon>
        <taxon>Acytosteliales</taxon>
        <taxon>Acytosteliaceae</taxon>
        <taxon>Heterostelium</taxon>
    </lineage>
</organism>
<evidence type="ECO:0000256" key="3">
    <source>
        <dbReference type="ARBA" id="ARBA00022691"/>
    </source>
</evidence>
<dbReference type="GO" id="GO:0032259">
    <property type="term" value="P:methylation"/>
    <property type="evidence" value="ECO:0007669"/>
    <property type="project" value="UniProtKB-KW"/>
</dbReference>